<reference evidence="1" key="1">
    <citation type="submission" date="2023-04" db="EMBL/GenBank/DDBJ databases">
        <title>Ambrosiozyma monospora NBRC 10751.</title>
        <authorList>
            <person name="Ichikawa N."/>
            <person name="Sato H."/>
            <person name="Tonouchi N."/>
        </authorList>
    </citation>
    <scope>NUCLEOTIDE SEQUENCE</scope>
    <source>
        <strain evidence="1">NBRC 10751</strain>
    </source>
</reference>
<proteinExistence type="predicted"/>
<gene>
    <name evidence="1" type="ORF">Amon02_000487000</name>
</gene>
<dbReference type="EMBL" id="BSXS01003457">
    <property type="protein sequence ID" value="GME81322.1"/>
    <property type="molecule type" value="Genomic_DNA"/>
</dbReference>
<organism evidence="1 2">
    <name type="scientific">Ambrosiozyma monospora</name>
    <name type="common">Yeast</name>
    <name type="synonym">Endomycopsis monosporus</name>
    <dbReference type="NCBI Taxonomy" id="43982"/>
    <lineage>
        <taxon>Eukaryota</taxon>
        <taxon>Fungi</taxon>
        <taxon>Dikarya</taxon>
        <taxon>Ascomycota</taxon>
        <taxon>Saccharomycotina</taxon>
        <taxon>Pichiomycetes</taxon>
        <taxon>Pichiales</taxon>
        <taxon>Pichiaceae</taxon>
        <taxon>Ambrosiozyma</taxon>
    </lineage>
</organism>
<dbReference type="Proteomes" id="UP001165064">
    <property type="component" value="Unassembled WGS sequence"/>
</dbReference>
<keyword evidence="2" id="KW-1185">Reference proteome</keyword>
<accession>A0ACB5T530</accession>
<sequence>MKAQEEAEAEFKKAKAAEKAAAEAKAKAEADDEEEDQYKDLTPEQRIIQTKEDIATLAEKLIEDPEENIMLLSRLRRMAQSKNPITSKLALLSLVPVFKSISPMYKIRALTDTEKREKVTKEVGRLRFFEENLVLNYKNYIDFLSSKTKFFMNTPKATELDKELGLLATGAACELAGSLKFFNFRSDLFQILVRRIMRKPSSDAEFEKFQQCVTVLESELLEDNDGDLSLDVVRQLNKSMKKREFKVDEAVVNVLLSLQILSDYDPYGGAEEGEKPKLKKKDRVHLSKKERKQLKERKQIEAEMRVAEQAISAEERERNQAQILKLLLMLYLEILKSRPEQLMAPVLEGLAKFGHLVNVDLMGDFLQVLREIAEDLIETTSTTTTITSNQLRQIMLCVVTSFSLVDNIPSKKVKLDLKKFVDYLYSILPILSQDTEIEFSHKTLRLMDPLSNKFVKPNVNISTKSELLLRSLVSIFFQSNSNSSMRALAFTKRLYSNLLQFPEKTSIATLKFIDKLNSRYEDDLKSLYTTEDRVANGVYQPQVDDLERSNAQVAVLWENVLLEKHYCPAVAMGAKSLMKKAK</sequence>
<protein>
    <submittedName>
        <fullName evidence="1">Unnamed protein product</fullName>
    </submittedName>
</protein>
<name>A0ACB5T530_AMBMO</name>
<comment type="caution">
    <text evidence="1">The sequence shown here is derived from an EMBL/GenBank/DDBJ whole genome shotgun (WGS) entry which is preliminary data.</text>
</comment>
<evidence type="ECO:0000313" key="2">
    <source>
        <dbReference type="Proteomes" id="UP001165064"/>
    </source>
</evidence>
<evidence type="ECO:0000313" key="1">
    <source>
        <dbReference type="EMBL" id="GME81322.1"/>
    </source>
</evidence>